<name>A0ABV0FXD4_9GAMM</name>
<accession>A0ABV0FXD4</accession>
<evidence type="ECO:0000313" key="1">
    <source>
        <dbReference type="EMBL" id="MEO3684669.1"/>
    </source>
</evidence>
<keyword evidence="2" id="KW-1185">Reference proteome</keyword>
<protein>
    <submittedName>
        <fullName evidence="1">Uncharacterized protein</fullName>
    </submittedName>
</protein>
<sequence length="144" mass="16185">MLQELVERFCVALIDELNEAEYLNPELSSFPHGSCEAISQMVALYLDSKGVEEVVFTRNRAIISGRNSVHYWVLVGSEVIIDLTAEQFDEFKGSCIRLVTDSPFHSQFEQLSFSRPNLGSLVRPGIGANNIIFYKRLLSRLGSV</sequence>
<comment type="caution">
    <text evidence="1">The sequence shown here is derived from an EMBL/GenBank/DDBJ whole genome shotgun (WGS) entry which is preliminary data.</text>
</comment>
<gene>
    <name evidence="1" type="ORF">ABHN84_20610</name>
</gene>
<reference evidence="1 2" key="1">
    <citation type="submission" date="2024-05" db="EMBL/GenBank/DDBJ databases">
        <title>Genome sequencing of Marine Estuary Bacteria, Shewanella vesiculosa and S. baltica, and Pseudomonas syringae.</title>
        <authorList>
            <person name="Gurung A."/>
            <person name="Maclea K.S."/>
        </authorList>
    </citation>
    <scope>NUCLEOTIDE SEQUENCE [LARGE SCALE GENOMIC DNA]</scope>
    <source>
        <strain evidence="1 2">1A</strain>
    </source>
</reference>
<organism evidence="1 2">
    <name type="scientific">Shewanella vesiculosa</name>
    <dbReference type="NCBI Taxonomy" id="518738"/>
    <lineage>
        <taxon>Bacteria</taxon>
        <taxon>Pseudomonadati</taxon>
        <taxon>Pseudomonadota</taxon>
        <taxon>Gammaproteobacteria</taxon>
        <taxon>Alteromonadales</taxon>
        <taxon>Shewanellaceae</taxon>
        <taxon>Shewanella</taxon>
    </lineage>
</organism>
<proteinExistence type="predicted"/>
<dbReference type="RefSeq" id="WP_347691051.1">
    <property type="nucleotide sequence ID" value="NZ_JBDPZN010000022.1"/>
</dbReference>
<dbReference type="Proteomes" id="UP001477278">
    <property type="component" value="Unassembled WGS sequence"/>
</dbReference>
<evidence type="ECO:0000313" key="2">
    <source>
        <dbReference type="Proteomes" id="UP001477278"/>
    </source>
</evidence>
<dbReference type="EMBL" id="JBDPZN010000022">
    <property type="protein sequence ID" value="MEO3684669.1"/>
    <property type="molecule type" value="Genomic_DNA"/>
</dbReference>